<dbReference type="Gene3D" id="3.40.630.30">
    <property type="match status" value="1"/>
</dbReference>
<dbReference type="AlphaFoldDB" id="A0A1E5LI42"/>
<dbReference type="CDD" id="cd04301">
    <property type="entry name" value="NAT_SF"/>
    <property type="match status" value="1"/>
</dbReference>
<dbReference type="PANTHER" id="PTHR47237">
    <property type="entry name" value="SLL0310 PROTEIN"/>
    <property type="match status" value="1"/>
</dbReference>
<keyword evidence="3" id="KW-1185">Reference proteome</keyword>
<dbReference type="Pfam" id="PF18014">
    <property type="entry name" value="Acetyltransf_18"/>
    <property type="match status" value="1"/>
</dbReference>
<feature type="domain" description="N-acetyltransferase" evidence="1">
    <location>
        <begin position="8"/>
        <end position="146"/>
    </location>
</feature>
<dbReference type="InterPro" id="IPR016181">
    <property type="entry name" value="Acyl_CoA_acyltransferase"/>
</dbReference>
<organism evidence="2 3">
    <name type="scientific">Bacillus solimangrovi</name>
    <dbReference type="NCBI Taxonomy" id="1305675"/>
    <lineage>
        <taxon>Bacteria</taxon>
        <taxon>Bacillati</taxon>
        <taxon>Bacillota</taxon>
        <taxon>Bacilli</taxon>
        <taxon>Bacillales</taxon>
        <taxon>Bacillaceae</taxon>
        <taxon>Bacillus</taxon>
    </lineage>
</organism>
<dbReference type="InterPro" id="IPR000182">
    <property type="entry name" value="GNAT_dom"/>
</dbReference>
<protein>
    <submittedName>
        <fullName evidence="2">GNAT family N-acetyltransferase</fullName>
    </submittedName>
</protein>
<keyword evidence="2" id="KW-0808">Transferase</keyword>
<comment type="caution">
    <text evidence="2">The sequence shown here is derived from an EMBL/GenBank/DDBJ whole genome shotgun (WGS) entry which is preliminary data.</text>
</comment>
<dbReference type="RefSeq" id="WP_069716181.1">
    <property type="nucleotide sequence ID" value="NZ_MJEH01000009.1"/>
</dbReference>
<dbReference type="PROSITE" id="PS51186">
    <property type="entry name" value="GNAT"/>
    <property type="match status" value="1"/>
</dbReference>
<evidence type="ECO:0000259" key="1">
    <source>
        <dbReference type="PROSITE" id="PS51186"/>
    </source>
</evidence>
<evidence type="ECO:0000313" key="3">
    <source>
        <dbReference type="Proteomes" id="UP000095209"/>
    </source>
</evidence>
<proteinExistence type="predicted"/>
<name>A0A1E5LI42_9BACI</name>
<dbReference type="InterPro" id="IPR052729">
    <property type="entry name" value="Acyl/Acetyltrans_Enzymes"/>
</dbReference>
<sequence length="289" mass="31997">MKNYQANFQMSICSNEDIPQLVALSSSVGWDYDEREIKTVMSVGTIYCYKVESGTIISSAAITPYEDKLASIGMVIVHEQYRGYGLGKTLTEACVQSVADDVTVMLIATEDGYPLYEKLGFQPVTSVHKFLCERNRLHLTPTPSYEESIVPLYDHDFQDVYELDKGAIGAGREAFLKARIHQATEAVVVRGVEGNILGYGLCVDGPVNRILGPIVAMNDQIAASLIQQLSLGYEGKLRIDVPDRQAEFMKYLEQAGFDKVSQPPVMILHSSELPRRNQTLFGIAAQIFG</sequence>
<reference evidence="2 3" key="1">
    <citation type="submission" date="2016-08" db="EMBL/GenBank/DDBJ databases">
        <title>Genome of Bacillus solimangrovi GH2-4.</title>
        <authorList>
            <person name="Lim S."/>
            <person name="Kim B.-C."/>
        </authorList>
    </citation>
    <scope>NUCLEOTIDE SEQUENCE [LARGE SCALE GENOMIC DNA]</scope>
    <source>
        <strain evidence="2 3">GH2-4</strain>
    </source>
</reference>
<accession>A0A1E5LI42</accession>
<dbReference type="OrthoDB" id="8453373at2"/>
<gene>
    <name evidence="2" type="ORF">BFG57_11245</name>
</gene>
<dbReference type="GO" id="GO:0016747">
    <property type="term" value="F:acyltransferase activity, transferring groups other than amino-acyl groups"/>
    <property type="evidence" value="ECO:0007669"/>
    <property type="project" value="InterPro"/>
</dbReference>
<dbReference type="Proteomes" id="UP000095209">
    <property type="component" value="Unassembled WGS sequence"/>
</dbReference>
<evidence type="ECO:0000313" key="2">
    <source>
        <dbReference type="EMBL" id="OEH93753.1"/>
    </source>
</evidence>
<dbReference type="EMBL" id="MJEH01000009">
    <property type="protein sequence ID" value="OEH93753.1"/>
    <property type="molecule type" value="Genomic_DNA"/>
</dbReference>
<dbReference type="InterPro" id="IPR041496">
    <property type="entry name" value="YitH/HolE_GNAT"/>
</dbReference>
<dbReference type="PANTHER" id="PTHR47237:SF2">
    <property type="entry name" value="BLL4206 PROTEIN"/>
    <property type="match status" value="1"/>
</dbReference>
<dbReference type="SUPFAM" id="SSF55729">
    <property type="entry name" value="Acyl-CoA N-acyltransferases (Nat)"/>
    <property type="match status" value="1"/>
</dbReference>
<dbReference type="Pfam" id="PF13508">
    <property type="entry name" value="Acetyltransf_7"/>
    <property type="match status" value="1"/>
</dbReference>
<dbReference type="Gene3D" id="3.40.630.90">
    <property type="match status" value="1"/>
</dbReference>
<dbReference type="STRING" id="1305675.BFG57_11245"/>